<protein>
    <submittedName>
        <fullName evidence="4">Monocarboxylate transporter 14-like</fullName>
    </submittedName>
</protein>
<feature type="transmembrane region" description="Helical" evidence="2">
    <location>
        <begin position="373"/>
        <end position="395"/>
    </location>
</feature>
<gene>
    <name evidence="4" type="primary">LOC112688546</name>
</gene>
<feature type="transmembrane region" description="Helical" evidence="2">
    <location>
        <begin position="202"/>
        <end position="221"/>
    </location>
</feature>
<keyword evidence="3" id="KW-1185">Reference proteome</keyword>
<dbReference type="GeneID" id="112688546"/>
<dbReference type="RefSeq" id="XP_025417587.1">
    <property type="nucleotide sequence ID" value="XM_025561802.1"/>
</dbReference>
<dbReference type="PANTHER" id="PTHR11360">
    <property type="entry name" value="MONOCARBOXYLATE TRANSPORTER"/>
    <property type="match status" value="1"/>
</dbReference>
<keyword evidence="2" id="KW-0472">Membrane</keyword>
<feature type="transmembrane region" description="Helical" evidence="2">
    <location>
        <begin position="480"/>
        <end position="500"/>
    </location>
</feature>
<feature type="transmembrane region" description="Helical" evidence="2">
    <location>
        <begin position="172"/>
        <end position="190"/>
    </location>
</feature>
<feature type="region of interest" description="Disordered" evidence="1">
    <location>
        <begin position="1"/>
        <end position="31"/>
    </location>
</feature>
<dbReference type="Proteomes" id="UP000694846">
    <property type="component" value="Unplaced"/>
</dbReference>
<dbReference type="Gene3D" id="1.20.1250.20">
    <property type="entry name" value="MFS general substrate transporter like domains"/>
    <property type="match status" value="1"/>
</dbReference>
<name>A0A8B8G3Q2_9HEMI</name>
<evidence type="ECO:0000256" key="2">
    <source>
        <dbReference type="SAM" id="Phobius"/>
    </source>
</evidence>
<dbReference type="Pfam" id="PF07690">
    <property type="entry name" value="MFS_1"/>
    <property type="match status" value="1"/>
</dbReference>
<feature type="transmembrane region" description="Helical" evidence="2">
    <location>
        <begin position="137"/>
        <end position="160"/>
    </location>
</feature>
<dbReference type="PANTHER" id="PTHR11360:SF293">
    <property type="entry name" value="HERMES, ISOFORM A"/>
    <property type="match status" value="1"/>
</dbReference>
<dbReference type="InterPro" id="IPR011701">
    <property type="entry name" value="MFS"/>
</dbReference>
<feature type="transmembrane region" description="Helical" evidence="2">
    <location>
        <begin position="113"/>
        <end position="131"/>
    </location>
</feature>
<sequence>MVCGTALPDRNDEQPDESSYMLRDKKPSSHGHRIVAPDGDWGWYVVSGCAFANFLLPGMLISFGSDVLDQFTEIHGFNCQFANRWILTTFDLMFYVAGSLSCILRELLSFRSVTILGGLLAFVGMITSSLANSVLHLFVSYGIMVGFGAGACYPAGILLVNEYFDRYRGLANGLSLVGTTIGSFALPIYLKFLTVSYGYRGGILIASGMILNVIACALTYVPSEKYVRSVGTTAPMSSSSLSTSAVSIETRESATSAASAASDYYAPAADAQPPPSSPSPTAPSVNNCGGDTEHRGVASTVRRLFGGKPTVGFAAVSAVNTLSHLAFATFVATVVPSAAHTTNALRFAVANAAGRVLMPAVSDMLSPRGSASVYLYAVAVAIGGAVLLTTAATLVDPLHRPPQSSSLSCLLVAAALASGAVVALEPLVVVRVLGSKRLAASYSTTLFGKGVTQLAVHLLFTSSDRRHPHGHQMISTSVALYALGSCLVATAVAWTAAFLYKSHYATSKNSYGRYVITL</sequence>
<feature type="transmembrane region" description="Helical" evidence="2">
    <location>
        <begin position="41"/>
        <end position="65"/>
    </location>
</feature>
<dbReference type="AlphaFoldDB" id="A0A8B8G3Q2"/>
<feature type="region of interest" description="Disordered" evidence="1">
    <location>
        <begin position="267"/>
        <end position="293"/>
    </location>
</feature>
<reference evidence="4" key="1">
    <citation type="submission" date="2025-08" db="UniProtKB">
        <authorList>
            <consortium name="RefSeq"/>
        </authorList>
    </citation>
    <scope>IDENTIFICATION</scope>
    <source>
        <tissue evidence="4">Whole body</tissue>
    </source>
</reference>
<dbReference type="SUPFAM" id="SSF103473">
    <property type="entry name" value="MFS general substrate transporter"/>
    <property type="match status" value="1"/>
</dbReference>
<proteinExistence type="predicted"/>
<keyword evidence="2" id="KW-1133">Transmembrane helix</keyword>
<evidence type="ECO:0000313" key="4">
    <source>
        <dbReference type="RefSeq" id="XP_025417587.1"/>
    </source>
</evidence>
<feature type="compositionally biased region" description="Pro residues" evidence="1">
    <location>
        <begin position="272"/>
        <end position="281"/>
    </location>
</feature>
<dbReference type="GO" id="GO:0008028">
    <property type="term" value="F:monocarboxylic acid transmembrane transporter activity"/>
    <property type="evidence" value="ECO:0007669"/>
    <property type="project" value="TreeGrafter"/>
</dbReference>
<feature type="transmembrane region" description="Helical" evidence="2">
    <location>
        <begin position="85"/>
        <end position="104"/>
    </location>
</feature>
<evidence type="ECO:0000313" key="3">
    <source>
        <dbReference type="Proteomes" id="UP000694846"/>
    </source>
</evidence>
<organism evidence="3 4">
    <name type="scientific">Sipha flava</name>
    <name type="common">yellow sugarcane aphid</name>
    <dbReference type="NCBI Taxonomy" id="143950"/>
    <lineage>
        <taxon>Eukaryota</taxon>
        <taxon>Metazoa</taxon>
        <taxon>Ecdysozoa</taxon>
        <taxon>Arthropoda</taxon>
        <taxon>Hexapoda</taxon>
        <taxon>Insecta</taxon>
        <taxon>Pterygota</taxon>
        <taxon>Neoptera</taxon>
        <taxon>Paraneoptera</taxon>
        <taxon>Hemiptera</taxon>
        <taxon>Sternorrhyncha</taxon>
        <taxon>Aphidomorpha</taxon>
        <taxon>Aphidoidea</taxon>
        <taxon>Aphididae</taxon>
        <taxon>Sipha</taxon>
    </lineage>
</organism>
<dbReference type="InterPro" id="IPR036259">
    <property type="entry name" value="MFS_trans_sf"/>
</dbReference>
<dbReference type="OrthoDB" id="5667at2759"/>
<accession>A0A8B8G3Q2</accession>
<feature type="transmembrane region" description="Helical" evidence="2">
    <location>
        <begin position="439"/>
        <end position="460"/>
    </location>
</feature>
<dbReference type="InterPro" id="IPR050327">
    <property type="entry name" value="Proton-linked_MCT"/>
</dbReference>
<evidence type="ECO:0000256" key="1">
    <source>
        <dbReference type="SAM" id="MobiDB-lite"/>
    </source>
</evidence>
<keyword evidence="2" id="KW-0812">Transmembrane</keyword>
<feature type="transmembrane region" description="Helical" evidence="2">
    <location>
        <begin position="407"/>
        <end position="433"/>
    </location>
</feature>